<dbReference type="Gene3D" id="1.10.10.2120">
    <property type="match status" value="1"/>
</dbReference>
<feature type="domain" description="Peptidase C45 hydrolase" evidence="1">
    <location>
        <begin position="133"/>
        <end position="360"/>
    </location>
</feature>
<dbReference type="NCBIfam" id="NF040521">
    <property type="entry name" value="C45_proenzyme"/>
    <property type="match status" value="1"/>
</dbReference>
<dbReference type="AlphaFoldDB" id="A0A8B7XQW7"/>
<dbReference type="GeneID" id="110974816"/>
<protein>
    <submittedName>
        <fullName evidence="3">Uncharacterized protein LOC110974816 isoform X1</fullName>
    </submittedName>
</protein>
<dbReference type="InterPro" id="IPR047801">
    <property type="entry name" value="Peptidase_C45"/>
</dbReference>
<dbReference type="RefSeq" id="XP_022082390.1">
    <property type="nucleotide sequence ID" value="XM_022226698.1"/>
</dbReference>
<evidence type="ECO:0000259" key="1">
    <source>
        <dbReference type="Pfam" id="PF03417"/>
    </source>
</evidence>
<name>A0A8B7XQW7_ACAPL</name>
<keyword evidence="2" id="KW-1185">Reference proteome</keyword>
<reference evidence="3" key="1">
    <citation type="submission" date="2025-08" db="UniProtKB">
        <authorList>
            <consortium name="RefSeq"/>
        </authorList>
    </citation>
    <scope>IDENTIFICATION</scope>
</reference>
<dbReference type="KEGG" id="aplc:110974816"/>
<dbReference type="Proteomes" id="UP000694845">
    <property type="component" value="Unplaced"/>
</dbReference>
<organism evidence="2 3">
    <name type="scientific">Acanthaster planci</name>
    <name type="common">Crown-of-thorns starfish</name>
    <dbReference type="NCBI Taxonomy" id="133434"/>
    <lineage>
        <taxon>Eukaryota</taxon>
        <taxon>Metazoa</taxon>
        <taxon>Echinodermata</taxon>
        <taxon>Eleutherozoa</taxon>
        <taxon>Asterozoa</taxon>
        <taxon>Asteroidea</taxon>
        <taxon>Valvatacea</taxon>
        <taxon>Valvatida</taxon>
        <taxon>Acanthasteridae</taxon>
        <taxon>Acanthaster</taxon>
    </lineage>
</organism>
<sequence>MAEQTTRASHTQSLPVLYVRGTHYQVGVEMGRTFKNNIQVYCSESSALNEALLPYYYTDEGKTVYNEYHEAMRQVYPQYEDELRGISQSSGVEFHKIFLLHISSELLGLLGKQATAGCTDIMLNYIDYQGTQHSVIAHNEDGDRLTERLAYVVHAHIKPDPDLYPHLPTERFVSYTYPGRLPGNCMTVNHHGLMWSINILFPKNIGRRRTGIYTLTRALASAKSLEGAQAIIADDPLGCGYGFSVNLSQKQKNSSEILMMNIEVAPRAHATPQPYHIKRLPTSSDWESGVAFHFNMYERMPEVEQHTDQSSVQRKRTLLDLARLPADFNKVLDILGNQDHPVYPVYRNGTPPDTFATFATGPTVSFVRYFCTLSHFPVGFDETLPAKNMAIWRI</sequence>
<gene>
    <name evidence="3" type="primary">LOC110974816</name>
</gene>
<evidence type="ECO:0000313" key="3">
    <source>
        <dbReference type="RefSeq" id="XP_022082390.1"/>
    </source>
</evidence>
<accession>A0A8B7XQW7</accession>
<dbReference type="InterPro" id="IPR005079">
    <property type="entry name" value="Peptidase_C45_hydrolase"/>
</dbReference>
<dbReference type="InterPro" id="IPR047794">
    <property type="entry name" value="C45_proenzyme-like"/>
</dbReference>
<evidence type="ECO:0000313" key="2">
    <source>
        <dbReference type="Proteomes" id="UP000694845"/>
    </source>
</evidence>
<dbReference type="OrthoDB" id="189997at2759"/>
<dbReference type="PANTHER" id="PTHR34180">
    <property type="entry name" value="PEPTIDASE C45"/>
    <property type="match status" value="1"/>
</dbReference>
<dbReference type="Pfam" id="PF03417">
    <property type="entry name" value="AAT"/>
    <property type="match status" value="1"/>
</dbReference>
<proteinExistence type="predicted"/>
<dbReference type="Gene3D" id="3.60.60.10">
    <property type="entry name" value="Penicillin V Acylase, Chain A"/>
    <property type="match status" value="1"/>
</dbReference>
<dbReference type="PANTHER" id="PTHR34180:SF1">
    <property type="entry name" value="BETA-ALANYL-DOPAMINE_CARCININE HYDROLASE"/>
    <property type="match status" value="1"/>
</dbReference>